<dbReference type="CDD" id="cd00590">
    <property type="entry name" value="RRM_SF"/>
    <property type="match status" value="1"/>
</dbReference>
<dbReference type="Gene3D" id="3.30.70.330">
    <property type="match status" value="2"/>
</dbReference>
<keyword evidence="1 2" id="KW-0694">RNA-binding</keyword>
<dbReference type="SMART" id="SM00360">
    <property type="entry name" value="RRM"/>
    <property type="match status" value="2"/>
</dbReference>
<feature type="region of interest" description="Disordered" evidence="3">
    <location>
        <begin position="336"/>
        <end position="361"/>
    </location>
</feature>
<dbReference type="PANTHER" id="PTHR48025:SF1">
    <property type="entry name" value="RRM DOMAIN-CONTAINING PROTEIN"/>
    <property type="match status" value="1"/>
</dbReference>
<dbReference type="SUPFAM" id="SSF54928">
    <property type="entry name" value="RNA-binding domain, RBD"/>
    <property type="match status" value="1"/>
</dbReference>
<accession>A0A0C3SAS8</accession>
<dbReference type="AlphaFoldDB" id="A0A0C3SAS8"/>
<evidence type="ECO:0000256" key="2">
    <source>
        <dbReference type="PROSITE-ProRule" id="PRU00176"/>
    </source>
</evidence>
<proteinExistence type="predicted"/>
<feature type="domain" description="RRM" evidence="4">
    <location>
        <begin position="175"/>
        <end position="254"/>
    </location>
</feature>
<dbReference type="Pfam" id="PF00076">
    <property type="entry name" value="RRM_1"/>
    <property type="match status" value="1"/>
</dbReference>
<keyword evidence="6" id="KW-1185">Reference proteome</keyword>
<dbReference type="InterPro" id="IPR050502">
    <property type="entry name" value="Euk_RNA-bind_prot"/>
</dbReference>
<dbReference type="EMBL" id="KN840500">
    <property type="protein sequence ID" value="KIP07275.1"/>
    <property type="molecule type" value="Genomic_DNA"/>
</dbReference>
<evidence type="ECO:0000313" key="5">
    <source>
        <dbReference type="EMBL" id="KIP07275.1"/>
    </source>
</evidence>
<dbReference type="PROSITE" id="PS50102">
    <property type="entry name" value="RRM"/>
    <property type="match status" value="2"/>
</dbReference>
<dbReference type="HOGENOM" id="CLU_051381_0_0_1"/>
<evidence type="ECO:0000256" key="1">
    <source>
        <dbReference type="ARBA" id="ARBA00022884"/>
    </source>
</evidence>
<dbReference type="PANTHER" id="PTHR48025">
    <property type="entry name" value="OS02G0815200 PROTEIN"/>
    <property type="match status" value="1"/>
</dbReference>
<organism evidence="5 6">
    <name type="scientific">Phlebiopsis gigantea (strain 11061_1 CR5-6)</name>
    <name type="common">White-rot fungus</name>
    <name type="synonym">Peniophora gigantea</name>
    <dbReference type="NCBI Taxonomy" id="745531"/>
    <lineage>
        <taxon>Eukaryota</taxon>
        <taxon>Fungi</taxon>
        <taxon>Dikarya</taxon>
        <taxon>Basidiomycota</taxon>
        <taxon>Agaricomycotina</taxon>
        <taxon>Agaricomycetes</taxon>
        <taxon>Polyporales</taxon>
        <taxon>Phanerochaetaceae</taxon>
        <taxon>Phlebiopsis</taxon>
    </lineage>
</organism>
<dbReference type="GO" id="GO:0005634">
    <property type="term" value="C:nucleus"/>
    <property type="evidence" value="ECO:0007669"/>
    <property type="project" value="TreeGrafter"/>
</dbReference>
<dbReference type="InterPro" id="IPR035979">
    <property type="entry name" value="RBD_domain_sf"/>
</dbReference>
<reference evidence="5 6" key="1">
    <citation type="journal article" date="2014" name="PLoS Genet.">
        <title>Analysis of the Phlebiopsis gigantea genome, transcriptome and secretome provides insight into its pioneer colonization strategies of wood.</title>
        <authorList>
            <person name="Hori C."/>
            <person name="Ishida T."/>
            <person name="Igarashi K."/>
            <person name="Samejima M."/>
            <person name="Suzuki H."/>
            <person name="Master E."/>
            <person name="Ferreira P."/>
            <person name="Ruiz-Duenas F.J."/>
            <person name="Held B."/>
            <person name="Canessa P."/>
            <person name="Larrondo L.F."/>
            <person name="Schmoll M."/>
            <person name="Druzhinina I.S."/>
            <person name="Kubicek C.P."/>
            <person name="Gaskell J.A."/>
            <person name="Kersten P."/>
            <person name="St John F."/>
            <person name="Glasner J."/>
            <person name="Sabat G."/>
            <person name="Splinter BonDurant S."/>
            <person name="Syed K."/>
            <person name="Yadav J."/>
            <person name="Mgbeahuruike A.C."/>
            <person name="Kovalchuk A."/>
            <person name="Asiegbu F.O."/>
            <person name="Lackner G."/>
            <person name="Hoffmeister D."/>
            <person name="Rencoret J."/>
            <person name="Gutierrez A."/>
            <person name="Sun H."/>
            <person name="Lindquist E."/>
            <person name="Barry K."/>
            <person name="Riley R."/>
            <person name="Grigoriev I.V."/>
            <person name="Henrissat B."/>
            <person name="Kues U."/>
            <person name="Berka R.M."/>
            <person name="Martinez A.T."/>
            <person name="Covert S.F."/>
            <person name="Blanchette R.A."/>
            <person name="Cullen D."/>
        </authorList>
    </citation>
    <scope>NUCLEOTIDE SEQUENCE [LARGE SCALE GENOMIC DNA]</scope>
    <source>
        <strain evidence="5 6">11061_1 CR5-6</strain>
    </source>
</reference>
<evidence type="ECO:0000313" key="6">
    <source>
        <dbReference type="Proteomes" id="UP000053257"/>
    </source>
</evidence>
<dbReference type="STRING" id="745531.A0A0C3SAS8"/>
<dbReference type="Proteomes" id="UP000053257">
    <property type="component" value="Unassembled WGS sequence"/>
</dbReference>
<dbReference type="OrthoDB" id="6159137at2759"/>
<dbReference type="GO" id="GO:0003729">
    <property type="term" value="F:mRNA binding"/>
    <property type="evidence" value="ECO:0007669"/>
    <property type="project" value="TreeGrafter"/>
</dbReference>
<sequence length="361" mass="39137">MTGYTVAGMPLSVVSASVQPEPRRVNKHANRSNDGRRNLYVLGLPFDLNKNQFMEIFSRFGVVAHAVILATVDNASRRRGFVVMGSHQEAKAAMDGLSRKEINGHTIDVSWAVVQRSQGFLDGGDRAMVLSQQNNSAGPNVDYEPLDSIASPETPAILTPPMDDHLQNLAPRSAPVLLVTKVPTVLFTHASDLHPLLCPFGEIVQLKVLNRPTDLDSLSVTVEYKTMAQAREARASLDGQFYADRCLKVEFLLPDLPSPVNSEFSAWSTTTSEGKTGLNPFATPFQAHLGVPGASSSAFSPFKYNVTGCYASDEELSLSRNWSGCSTPLLAFSAQQSRDQTGSRLFVPSLASSRPRSAPSQ</sequence>
<evidence type="ECO:0000259" key="4">
    <source>
        <dbReference type="PROSITE" id="PS50102"/>
    </source>
</evidence>
<gene>
    <name evidence="5" type="ORF">PHLGIDRAFT_425203</name>
</gene>
<feature type="domain" description="RRM" evidence="4">
    <location>
        <begin position="37"/>
        <end position="114"/>
    </location>
</feature>
<protein>
    <recommendedName>
        <fullName evidence="4">RRM domain-containing protein</fullName>
    </recommendedName>
</protein>
<feature type="compositionally biased region" description="Low complexity" evidence="3">
    <location>
        <begin position="348"/>
        <end position="361"/>
    </location>
</feature>
<dbReference type="InterPro" id="IPR000504">
    <property type="entry name" value="RRM_dom"/>
</dbReference>
<evidence type="ECO:0000256" key="3">
    <source>
        <dbReference type="SAM" id="MobiDB-lite"/>
    </source>
</evidence>
<name>A0A0C3SAS8_PHLG1</name>
<dbReference type="InterPro" id="IPR012677">
    <property type="entry name" value="Nucleotide-bd_a/b_plait_sf"/>
</dbReference>